<accession>A0A9J5Y7U6</accession>
<keyword evidence="2" id="KW-1185">Reference proteome</keyword>
<organism evidence="1 2">
    <name type="scientific">Solanum commersonii</name>
    <name type="common">Commerson's wild potato</name>
    <name type="synonym">Commerson's nightshade</name>
    <dbReference type="NCBI Taxonomy" id="4109"/>
    <lineage>
        <taxon>Eukaryota</taxon>
        <taxon>Viridiplantae</taxon>
        <taxon>Streptophyta</taxon>
        <taxon>Embryophyta</taxon>
        <taxon>Tracheophyta</taxon>
        <taxon>Spermatophyta</taxon>
        <taxon>Magnoliopsida</taxon>
        <taxon>eudicotyledons</taxon>
        <taxon>Gunneridae</taxon>
        <taxon>Pentapetalae</taxon>
        <taxon>asterids</taxon>
        <taxon>lamiids</taxon>
        <taxon>Solanales</taxon>
        <taxon>Solanaceae</taxon>
        <taxon>Solanoideae</taxon>
        <taxon>Solaneae</taxon>
        <taxon>Solanum</taxon>
    </lineage>
</organism>
<dbReference type="Proteomes" id="UP000824120">
    <property type="component" value="Chromosome 7"/>
</dbReference>
<reference evidence="1 2" key="1">
    <citation type="submission" date="2020-09" db="EMBL/GenBank/DDBJ databases">
        <title>De no assembly of potato wild relative species, Solanum commersonii.</title>
        <authorList>
            <person name="Cho K."/>
        </authorList>
    </citation>
    <scope>NUCLEOTIDE SEQUENCE [LARGE SCALE GENOMIC DNA]</scope>
    <source>
        <strain evidence="1">LZ3.2</strain>
        <tissue evidence="1">Leaf</tissue>
    </source>
</reference>
<protein>
    <submittedName>
        <fullName evidence="1">Uncharacterized protein</fullName>
    </submittedName>
</protein>
<evidence type="ECO:0000313" key="1">
    <source>
        <dbReference type="EMBL" id="KAG5596213.1"/>
    </source>
</evidence>
<dbReference type="EMBL" id="JACXVP010000007">
    <property type="protein sequence ID" value="KAG5596213.1"/>
    <property type="molecule type" value="Genomic_DNA"/>
</dbReference>
<sequence>MKIFETRSVSVSFVVDKMWHGRLNFFLNMCKGEIGQRSTKEKRLRRINHNFNLLLIRELWRPNIRDR</sequence>
<feature type="non-terminal residue" evidence="1">
    <location>
        <position position="67"/>
    </location>
</feature>
<dbReference type="AlphaFoldDB" id="A0A9J5Y7U6"/>
<gene>
    <name evidence="1" type="ORF">H5410_037445</name>
</gene>
<comment type="caution">
    <text evidence="1">The sequence shown here is derived from an EMBL/GenBank/DDBJ whole genome shotgun (WGS) entry which is preliminary data.</text>
</comment>
<evidence type="ECO:0000313" key="2">
    <source>
        <dbReference type="Proteomes" id="UP000824120"/>
    </source>
</evidence>
<name>A0A9J5Y7U6_SOLCO</name>
<proteinExistence type="predicted"/>